<dbReference type="AlphaFoldDB" id="A0A6J6INJ2"/>
<name>A0A6J6INJ2_9ZZZZ</name>
<keyword evidence="1" id="KW-0805">Transcription regulation</keyword>
<sequence>MSTVLDTRSRLIEATIEAIAAGGEGSVRVHNIAEQAEVREPSVYHFFKNRKELVEAAQAERYRRSYYEMILPFKAMASGATSKQEFLDIILQIFSVMYQQDRATSRSTRINVLGSAQTSKFLSQVVADVNYEISQALAEVFAEAQEKGWVRTSIDAQMLSLWLMGQVNSRNLPEMDLERSRIEEWDKISLDAVMTFIG</sequence>
<dbReference type="InterPro" id="IPR036271">
    <property type="entry name" value="Tet_transcr_reg_TetR-rel_C_sf"/>
</dbReference>
<dbReference type="EMBL" id="CAEZWJ010000002">
    <property type="protein sequence ID" value="CAB4643742.1"/>
    <property type="molecule type" value="Genomic_DNA"/>
</dbReference>
<gene>
    <name evidence="5" type="ORF">UFOPK2086_00037</name>
    <name evidence="6" type="ORF">UFOPK2214_00094</name>
</gene>
<evidence type="ECO:0000256" key="3">
    <source>
        <dbReference type="ARBA" id="ARBA00023163"/>
    </source>
</evidence>
<dbReference type="InterPro" id="IPR001647">
    <property type="entry name" value="HTH_TetR"/>
</dbReference>
<feature type="domain" description="HTH tetR-type" evidence="4">
    <location>
        <begin position="5"/>
        <end position="65"/>
    </location>
</feature>
<protein>
    <submittedName>
        <fullName evidence="5">Unannotated protein</fullName>
    </submittedName>
</protein>
<dbReference type="PROSITE" id="PS50977">
    <property type="entry name" value="HTH_TETR_2"/>
    <property type="match status" value="1"/>
</dbReference>
<dbReference type="PANTHER" id="PTHR30055:SF238">
    <property type="entry name" value="MYCOFACTOCIN BIOSYNTHESIS TRANSCRIPTIONAL REGULATOR MFTR-RELATED"/>
    <property type="match status" value="1"/>
</dbReference>
<dbReference type="EMBL" id="CAEZVQ010000002">
    <property type="protein sequence ID" value="CAB4626100.1"/>
    <property type="molecule type" value="Genomic_DNA"/>
</dbReference>
<evidence type="ECO:0000256" key="1">
    <source>
        <dbReference type="ARBA" id="ARBA00023015"/>
    </source>
</evidence>
<dbReference type="InterPro" id="IPR009057">
    <property type="entry name" value="Homeodomain-like_sf"/>
</dbReference>
<evidence type="ECO:0000313" key="5">
    <source>
        <dbReference type="EMBL" id="CAB4626100.1"/>
    </source>
</evidence>
<keyword evidence="3" id="KW-0804">Transcription</keyword>
<dbReference type="SUPFAM" id="SSF46689">
    <property type="entry name" value="Homeodomain-like"/>
    <property type="match status" value="1"/>
</dbReference>
<reference evidence="5" key="1">
    <citation type="submission" date="2020-05" db="EMBL/GenBank/DDBJ databases">
        <authorList>
            <person name="Chiriac C."/>
            <person name="Salcher M."/>
            <person name="Ghai R."/>
            <person name="Kavagutti S V."/>
        </authorList>
    </citation>
    <scope>NUCLEOTIDE SEQUENCE</scope>
</reference>
<evidence type="ECO:0000256" key="2">
    <source>
        <dbReference type="ARBA" id="ARBA00023125"/>
    </source>
</evidence>
<dbReference type="InterPro" id="IPR050109">
    <property type="entry name" value="HTH-type_TetR-like_transc_reg"/>
</dbReference>
<evidence type="ECO:0000313" key="6">
    <source>
        <dbReference type="EMBL" id="CAB4643742.1"/>
    </source>
</evidence>
<dbReference type="PANTHER" id="PTHR30055">
    <property type="entry name" value="HTH-TYPE TRANSCRIPTIONAL REGULATOR RUTR"/>
    <property type="match status" value="1"/>
</dbReference>
<organism evidence="5">
    <name type="scientific">freshwater metagenome</name>
    <dbReference type="NCBI Taxonomy" id="449393"/>
    <lineage>
        <taxon>unclassified sequences</taxon>
        <taxon>metagenomes</taxon>
        <taxon>ecological metagenomes</taxon>
    </lineage>
</organism>
<accession>A0A6J6INJ2</accession>
<evidence type="ECO:0000259" key="4">
    <source>
        <dbReference type="PROSITE" id="PS50977"/>
    </source>
</evidence>
<dbReference type="Pfam" id="PF00440">
    <property type="entry name" value="TetR_N"/>
    <property type="match status" value="1"/>
</dbReference>
<dbReference type="SUPFAM" id="SSF48498">
    <property type="entry name" value="Tetracyclin repressor-like, C-terminal domain"/>
    <property type="match status" value="1"/>
</dbReference>
<keyword evidence="2" id="KW-0238">DNA-binding</keyword>
<dbReference type="GO" id="GO:0003700">
    <property type="term" value="F:DNA-binding transcription factor activity"/>
    <property type="evidence" value="ECO:0007669"/>
    <property type="project" value="TreeGrafter"/>
</dbReference>
<dbReference type="GO" id="GO:0000976">
    <property type="term" value="F:transcription cis-regulatory region binding"/>
    <property type="evidence" value="ECO:0007669"/>
    <property type="project" value="TreeGrafter"/>
</dbReference>
<dbReference type="Gene3D" id="1.10.357.10">
    <property type="entry name" value="Tetracycline Repressor, domain 2"/>
    <property type="match status" value="1"/>
</dbReference>
<proteinExistence type="predicted"/>